<evidence type="ECO:0000256" key="1">
    <source>
        <dbReference type="SAM" id="MobiDB-lite"/>
    </source>
</evidence>
<evidence type="ECO:0000313" key="4">
    <source>
        <dbReference type="Proteomes" id="UP000198649"/>
    </source>
</evidence>
<feature type="transmembrane region" description="Helical" evidence="2">
    <location>
        <begin position="6"/>
        <end position="26"/>
    </location>
</feature>
<dbReference type="Proteomes" id="UP000198649">
    <property type="component" value="Unassembled WGS sequence"/>
</dbReference>
<dbReference type="STRING" id="1005945.SAMN05216561_11633"/>
<keyword evidence="2" id="KW-0812">Transmembrane</keyword>
<dbReference type="AlphaFoldDB" id="A0A1I3MU52"/>
<name>A0A1I3MU52_9ACTN</name>
<feature type="region of interest" description="Disordered" evidence="1">
    <location>
        <begin position="122"/>
        <end position="144"/>
    </location>
</feature>
<protein>
    <submittedName>
        <fullName evidence="3">Uncharacterized protein</fullName>
    </submittedName>
</protein>
<feature type="transmembrane region" description="Helical" evidence="2">
    <location>
        <begin position="88"/>
        <end position="109"/>
    </location>
</feature>
<feature type="transmembrane region" description="Helical" evidence="2">
    <location>
        <begin position="47"/>
        <end position="68"/>
    </location>
</feature>
<keyword evidence="4" id="KW-1185">Reference proteome</keyword>
<dbReference type="RefSeq" id="WP_091115946.1">
    <property type="nucleotide sequence ID" value="NZ_BKAF01000018.1"/>
</dbReference>
<evidence type="ECO:0000313" key="3">
    <source>
        <dbReference type="EMBL" id="SFJ00320.1"/>
    </source>
</evidence>
<gene>
    <name evidence="3" type="ORF">SAMN05216561_11633</name>
</gene>
<sequence length="144" mass="15724">MDWTVATYLTYLAVSVPLIIWVATTLSHNGKAFLADVFAGNDELARAVNKLLVVGFYLLNLGFVSLYLRISDPVLDLGGLLETLSVKIGVVTLTLGVLHFFNVYVFNAIRRRSRLEALRSGPVAPQGQLPHPSQYAAPFPAPGR</sequence>
<evidence type="ECO:0000256" key="2">
    <source>
        <dbReference type="SAM" id="Phobius"/>
    </source>
</evidence>
<dbReference type="OrthoDB" id="193443at2"/>
<proteinExistence type="predicted"/>
<organism evidence="3 4">
    <name type="scientific">Nocardioides psychrotolerans</name>
    <dbReference type="NCBI Taxonomy" id="1005945"/>
    <lineage>
        <taxon>Bacteria</taxon>
        <taxon>Bacillati</taxon>
        <taxon>Actinomycetota</taxon>
        <taxon>Actinomycetes</taxon>
        <taxon>Propionibacteriales</taxon>
        <taxon>Nocardioidaceae</taxon>
        <taxon>Nocardioides</taxon>
    </lineage>
</organism>
<reference evidence="3 4" key="1">
    <citation type="submission" date="2016-10" db="EMBL/GenBank/DDBJ databases">
        <authorList>
            <person name="de Groot N.N."/>
        </authorList>
    </citation>
    <scope>NUCLEOTIDE SEQUENCE [LARGE SCALE GENOMIC DNA]</scope>
    <source>
        <strain evidence="3 4">CGMCC 1.11156</strain>
    </source>
</reference>
<accession>A0A1I3MU52</accession>
<keyword evidence="2" id="KW-0472">Membrane</keyword>
<dbReference type="EMBL" id="FOQG01000016">
    <property type="protein sequence ID" value="SFJ00320.1"/>
    <property type="molecule type" value="Genomic_DNA"/>
</dbReference>
<keyword evidence="2" id="KW-1133">Transmembrane helix</keyword>